<evidence type="ECO:0000313" key="1">
    <source>
        <dbReference type="EMBL" id="KXA12961.1"/>
    </source>
</evidence>
<evidence type="ECO:0000313" key="2">
    <source>
        <dbReference type="Proteomes" id="UP000070401"/>
    </source>
</evidence>
<dbReference type="EMBL" id="LRPY01000294">
    <property type="protein sequence ID" value="KXA12961.1"/>
    <property type="molecule type" value="Genomic_DNA"/>
</dbReference>
<comment type="caution">
    <text evidence="1">The sequence shown here is derived from an EMBL/GenBank/DDBJ whole genome shotgun (WGS) entry which is preliminary data.</text>
</comment>
<dbReference type="AlphaFoldDB" id="A0A133N9J1"/>
<dbReference type="PATRIC" id="fig|851.8.peg.2516"/>
<sequence>MAGETKVEHLIIPEVLEDMVRQELPHKLVFGPLIEINNKLEGVPGNVLTIPKWGLLGIAEDVAELGEVPYENLTTSKTEVTIKKIAKGVHFSDEALLSGYGDPLGEGVSQLTVSVARKIDSDVLDEIKKAKLKYNRKSVKLSYDVLADALTKFGEKIDTPRVMFITPDQYADLRKDKNFLALKDIAGKPLMMSGVIGELCGVQLVVTSNPGIIKGNEVTNPIVEAGAIGLLLKRSPQVEKARDIDHKATKVNIDQHYGLYIKNDIKILLLITKKPDITVSEA</sequence>
<dbReference type="NCBIfam" id="TIGR04387">
    <property type="entry name" value="capsid_maj_N4"/>
    <property type="match status" value="1"/>
</dbReference>
<keyword evidence="2" id="KW-1185">Reference proteome</keyword>
<reference evidence="2" key="1">
    <citation type="submission" date="2016-01" db="EMBL/GenBank/DDBJ databases">
        <authorList>
            <person name="Mitreva M."/>
            <person name="Pepin K.H."/>
            <person name="Mihindukulasuriya K.A."/>
            <person name="Fulton R."/>
            <person name="Fronick C."/>
            <person name="O'Laughlin M."/>
            <person name="Miner T."/>
            <person name="Herter B."/>
            <person name="Rosa B.A."/>
            <person name="Cordes M."/>
            <person name="Tomlinson C."/>
            <person name="Wollam A."/>
            <person name="Palsikar V.B."/>
            <person name="Mardis E.R."/>
            <person name="Wilson R.K."/>
        </authorList>
    </citation>
    <scope>NUCLEOTIDE SEQUENCE [LARGE SCALE GENOMIC DNA]</scope>
    <source>
        <strain evidence="2">MJR7757B</strain>
    </source>
</reference>
<proteinExistence type="predicted"/>
<dbReference type="Pfam" id="PF25209">
    <property type="entry name" value="Phage_capsid_4"/>
    <property type="match status" value="1"/>
</dbReference>
<name>A0A133N9J1_FUSNU</name>
<dbReference type="RefSeq" id="WP_060799028.1">
    <property type="nucleotide sequence ID" value="NZ_KQ956800.1"/>
</dbReference>
<dbReference type="Proteomes" id="UP000070401">
    <property type="component" value="Unassembled WGS sequence"/>
</dbReference>
<protein>
    <recommendedName>
        <fullName evidence="3">N4-gp56 family major capsid protein</fullName>
    </recommendedName>
</protein>
<evidence type="ECO:0008006" key="3">
    <source>
        <dbReference type="Google" id="ProtNLM"/>
    </source>
</evidence>
<gene>
    <name evidence="1" type="ORF">HMPREF3221_02482</name>
</gene>
<dbReference type="SUPFAM" id="SSF56563">
    <property type="entry name" value="Major capsid protein gp5"/>
    <property type="match status" value="1"/>
</dbReference>
<accession>A0A133N9J1</accession>
<organism evidence="1 2">
    <name type="scientific">Fusobacterium nucleatum</name>
    <dbReference type="NCBI Taxonomy" id="851"/>
    <lineage>
        <taxon>Bacteria</taxon>
        <taxon>Fusobacteriati</taxon>
        <taxon>Fusobacteriota</taxon>
        <taxon>Fusobacteriia</taxon>
        <taxon>Fusobacteriales</taxon>
        <taxon>Fusobacteriaceae</taxon>
        <taxon>Fusobacterium</taxon>
    </lineage>
</organism>